<accession>A0A2A6CJC6</accession>
<dbReference type="Proteomes" id="UP000005239">
    <property type="component" value="Unassembled WGS sequence"/>
</dbReference>
<keyword evidence="2" id="KW-1185">Reference proteome</keyword>
<gene>
    <name evidence="1" type="primary">WBGene00118911</name>
</gene>
<sequence length="146" mass="15900">MLLPLVFALLHSAAFGCMKVQPGNGGIPAGCPVFDAWSNEACAALLGGQCVAATLTSTSVTCPTTGPYRKIYMKGVQLWIFRQNSLKNLNNTAHSFQSRDAKAYQSVECDQRTKRWNFVDLAYHSMTQAEVEAVYGAPLMFACVGR</sequence>
<dbReference type="EnsemblMetazoa" id="PPA29357.1">
    <property type="protein sequence ID" value="PPA29357.1"/>
    <property type="gene ID" value="WBGene00118911"/>
</dbReference>
<protein>
    <submittedName>
        <fullName evidence="1">Uncharacterized protein</fullName>
    </submittedName>
</protein>
<name>A0A2A6CJC6_PRIPA</name>
<reference evidence="2" key="1">
    <citation type="journal article" date="2008" name="Nat. Genet.">
        <title>The Pristionchus pacificus genome provides a unique perspective on nematode lifestyle and parasitism.</title>
        <authorList>
            <person name="Dieterich C."/>
            <person name="Clifton S.W."/>
            <person name="Schuster L.N."/>
            <person name="Chinwalla A."/>
            <person name="Delehaunty K."/>
            <person name="Dinkelacker I."/>
            <person name="Fulton L."/>
            <person name="Fulton R."/>
            <person name="Godfrey J."/>
            <person name="Minx P."/>
            <person name="Mitreva M."/>
            <person name="Roeseler W."/>
            <person name="Tian H."/>
            <person name="Witte H."/>
            <person name="Yang S.P."/>
            <person name="Wilson R.K."/>
            <person name="Sommer R.J."/>
        </authorList>
    </citation>
    <scope>NUCLEOTIDE SEQUENCE [LARGE SCALE GENOMIC DNA]</scope>
    <source>
        <strain evidence="2">PS312</strain>
    </source>
</reference>
<organism evidence="1 2">
    <name type="scientific">Pristionchus pacificus</name>
    <name type="common">Parasitic nematode worm</name>
    <dbReference type="NCBI Taxonomy" id="54126"/>
    <lineage>
        <taxon>Eukaryota</taxon>
        <taxon>Metazoa</taxon>
        <taxon>Ecdysozoa</taxon>
        <taxon>Nematoda</taxon>
        <taxon>Chromadorea</taxon>
        <taxon>Rhabditida</taxon>
        <taxon>Rhabditina</taxon>
        <taxon>Diplogasteromorpha</taxon>
        <taxon>Diplogasteroidea</taxon>
        <taxon>Neodiplogasteridae</taxon>
        <taxon>Pristionchus</taxon>
    </lineage>
</organism>
<proteinExistence type="predicted"/>
<reference evidence="1" key="2">
    <citation type="submission" date="2022-06" db="UniProtKB">
        <authorList>
            <consortium name="EnsemblMetazoa"/>
        </authorList>
    </citation>
    <scope>IDENTIFICATION</scope>
    <source>
        <strain evidence="1">PS312</strain>
    </source>
</reference>
<evidence type="ECO:0000313" key="1">
    <source>
        <dbReference type="EnsemblMetazoa" id="PPA29357.1"/>
    </source>
</evidence>
<accession>A0A8R1UHE8</accession>
<dbReference type="AlphaFoldDB" id="A0A2A6CJC6"/>
<evidence type="ECO:0000313" key="2">
    <source>
        <dbReference type="Proteomes" id="UP000005239"/>
    </source>
</evidence>